<keyword evidence="1" id="KW-0611">Plant defense</keyword>
<dbReference type="SUPFAM" id="SSF52047">
    <property type="entry name" value="RNI-like"/>
    <property type="match status" value="1"/>
</dbReference>
<proteinExistence type="predicted"/>
<name>A0A6N2KCY9_SALVM</name>
<evidence type="ECO:0000259" key="2">
    <source>
        <dbReference type="Pfam" id="PF23247"/>
    </source>
</evidence>
<dbReference type="InterPro" id="IPR050905">
    <property type="entry name" value="Plant_NBS-LRR"/>
</dbReference>
<dbReference type="AlphaFoldDB" id="A0A6N2KCY9"/>
<dbReference type="PANTHER" id="PTHR33463">
    <property type="entry name" value="NB-ARC DOMAIN-CONTAINING PROTEIN-RELATED"/>
    <property type="match status" value="1"/>
</dbReference>
<dbReference type="Pfam" id="PF23247">
    <property type="entry name" value="LRR_RPS2"/>
    <property type="match status" value="1"/>
</dbReference>
<evidence type="ECO:0000313" key="3">
    <source>
        <dbReference type="EMBL" id="VFU25429.1"/>
    </source>
</evidence>
<dbReference type="Gene3D" id="3.80.10.10">
    <property type="entry name" value="Ribonuclease Inhibitor"/>
    <property type="match status" value="1"/>
</dbReference>
<dbReference type="EMBL" id="CAADRP010000225">
    <property type="protein sequence ID" value="VFU25429.1"/>
    <property type="molecule type" value="Genomic_DNA"/>
</dbReference>
<dbReference type="InterPro" id="IPR032675">
    <property type="entry name" value="LRR_dom_sf"/>
</dbReference>
<accession>A0A6N2KCY9</accession>
<evidence type="ECO:0000256" key="1">
    <source>
        <dbReference type="ARBA" id="ARBA00022821"/>
    </source>
</evidence>
<dbReference type="PANTHER" id="PTHR33463:SF187">
    <property type="entry name" value="AND NB-ARC DOMAIN DISEASE RESISTANCE PROTEIN, PUTATIVE-RELATED"/>
    <property type="match status" value="1"/>
</dbReference>
<reference evidence="3" key="1">
    <citation type="submission" date="2019-03" db="EMBL/GenBank/DDBJ databases">
        <authorList>
            <person name="Mank J."/>
            <person name="Almeida P."/>
        </authorList>
    </citation>
    <scope>NUCLEOTIDE SEQUENCE</scope>
    <source>
        <strain evidence="3">78183</strain>
    </source>
</reference>
<dbReference type="InterPro" id="IPR057135">
    <property type="entry name" value="At4g27190-like_LRR"/>
</dbReference>
<gene>
    <name evidence="3" type="ORF">SVIM_LOCUS59370</name>
</gene>
<feature type="domain" description="Disease resistance protein At4g27190-like leucine-rich repeats" evidence="2">
    <location>
        <begin position="178"/>
        <end position="291"/>
    </location>
</feature>
<sequence length="368" mass="41079">MNGCGENKFPGGILPKLCDLQVFILQEWLFEMGKKIIAPVTVEGKEVGCLRKLESLTCHFEDQSNYLEYLKSRDATKSLRTYNIVVGQLGEDEYEQSRNRRGGTKLVVLVNLNINRDADFLVISSNDIQHVICDCIDARSIGDVLPLKYSLSSCNSMESLVSSSWFCSAPLPQPSPSYNGIFSALKLLSCYGCKSMKKLFPPVLLPNLINLEEIKVKECEKMEEIIGGPRSDEEGAMGEESNEFKLPNLRKMILSNLPELKSICSAKLICNSLKNIDVCKCNSIEILVPSSWSGFINLEEISVEECEKMEEIIGGTRSDERVMGKESISSEFKLPKLRELNLVDLPELKSICNAKLICDSLEVIAALR</sequence>
<protein>
    <recommendedName>
        <fullName evidence="2">Disease resistance protein At4g27190-like leucine-rich repeats domain-containing protein</fullName>
    </recommendedName>
</protein>
<organism evidence="3">
    <name type="scientific">Salix viminalis</name>
    <name type="common">Common osier</name>
    <name type="synonym">Basket willow</name>
    <dbReference type="NCBI Taxonomy" id="40686"/>
    <lineage>
        <taxon>Eukaryota</taxon>
        <taxon>Viridiplantae</taxon>
        <taxon>Streptophyta</taxon>
        <taxon>Embryophyta</taxon>
        <taxon>Tracheophyta</taxon>
        <taxon>Spermatophyta</taxon>
        <taxon>Magnoliopsida</taxon>
        <taxon>eudicotyledons</taxon>
        <taxon>Gunneridae</taxon>
        <taxon>Pentapetalae</taxon>
        <taxon>rosids</taxon>
        <taxon>fabids</taxon>
        <taxon>Malpighiales</taxon>
        <taxon>Salicaceae</taxon>
        <taxon>Saliceae</taxon>
        <taxon>Salix</taxon>
    </lineage>
</organism>